<proteinExistence type="predicted"/>
<keyword evidence="3" id="KW-1185">Reference proteome</keyword>
<feature type="compositionally biased region" description="Basic and acidic residues" evidence="1">
    <location>
        <begin position="210"/>
        <end position="221"/>
    </location>
</feature>
<dbReference type="Proteomes" id="UP001642483">
    <property type="component" value="Unassembled WGS sequence"/>
</dbReference>
<sequence length="252" mass="29025">MAQELRSVPNVQSVIAHGDEFTNITVAWVPINFPTHAIDQFVAKIGPFSRAKIGTDRLQQKKDGRRIYTVKREDLIKARPPSFIYFGHYRIRKENLHSGTFSLEQSSHSTTDGIKFSQSRHSDTDTEEIDPTPAESLLERYRQPQHSTPTAKKHDKGNAMAKPKIDYYDESMIESTVPKGDSDTPQPNRETNLLRKKITKRRIRTPNNSSDEKPPHQKQKEDEDYETNSTDSDGRIPPNTESKRRWIGRRKD</sequence>
<comment type="caution">
    <text evidence="2">The sequence shown here is derived from an EMBL/GenBank/DDBJ whole genome shotgun (WGS) entry which is preliminary data.</text>
</comment>
<dbReference type="EMBL" id="CAWYQH010000145">
    <property type="protein sequence ID" value="CAK8695211.1"/>
    <property type="molecule type" value="Genomic_DNA"/>
</dbReference>
<evidence type="ECO:0008006" key="4">
    <source>
        <dbReference type="Google" id="ProtNLM"/>
    </source>
</evidence>
<protein>
    <recommendedName>
        <fullName evidence="4">RRM domain-containing protein</fullName>
    </recommendedName>
</protein>
<name>A0ABP0GU10_CLALP</name>
<organism evidence="2 3">
    <name type="scientific">Clavelina lepadiformis</name>
    <name type="common">Light-bulb sea squirt</name>
    <name type="synonym">Ascidia lepadiformis</name>
    <dbReference type="NCBI Taxonomy" id="159417"/>
    <lineage>
        <taxon>Eukaryota</taxon>
        <taxon>Metazoa</taxon>
        <taxon>Chordata</taxon>
        <taxon>Tunicata</taxon>
        <taxon>Ascidiacea</taxon>
        <taxon>Aplousobranchia</taxon>
        <taxon>Clavelinidae</taxon>
        <taxon>Clavelina</taxon>
    </lineage>
</organism>
<evidence type="ECO:0000313" key="2">
    <source>
        <dbReference type="EMBL" id="CAK8695211.1"/>
    </source>
</evidence>
<accession>A0ABP0GU10</accession>
<evidence type="ECO:0000256" key="1">
    <source>
        <dbReference type="SAM" id="MobiDB-lite"/>
    </source>
</evidence>
<feature type="compositionally biased region" description="Polar residues" evidence="1">
    <location>
        <begin position="102"/>
        <end position="119"/>
    </location>
</feature>
<feature type="region of interest" description="Disordered" evidence="1">
    <location>
        <begin position="102"/>
        <end position="161"/>
    </location>
</feature>
<feature type="compositionally biased region" description="Basic residues" evidence="1">
    <location>
        <begin position="194"/>
        <end position="204"/>
    </location>
</feature>
<feature type="region of interest" description="Disordered" evidence="1">
    <location>
        <begin position="175"/>
        <end position="252"/>
    </location>
</feature>
<gene>
    <name evidence="2" type="ORF">CVLEPA_LOCUS28496</name>
</gene>
<evidence type="ECO:0000313" key="3">
    <source>
        <dbReference type="Proteomes" id="UP001642483"/>
    </source>
</evidence>
<reference evidence="2 3" key="1">
    <citation type="submission" date="2024-02" db="EMBL/GenBank/DDBJ databases">
        <authorList>
            <person name="Daric V."/>
            <person name="Darras S."/>
        </authorList>
    </citation>
    <scope>NUCLEOTIDE SEQUENCE [LARGE SCALE GENOMIC DNA]</scope>
</reference>